<feature type="domain" description="Condensation" evidence="1">
    <location>
        <begin position="43"/>
        <end position="373"/>
    </location>
</feature>
<evidence type="ECO:0000313" key="2">
    <source>
        <dbReference type="EMBL" id="NYJ01322.1"/>
    </source>
</evidence>
<evidence type="ECO:0000259" key="1">
    <source>
        <dbReference type="Pfam" id="PF00668"/>
    </source>
</evidence>
<dbReference type="Gene3D" id="3.30.559.10">
    <property type="entry name" value="Chloramphenicol acetyltransferase-like domain"/>
    <property type="match status" value="1"/>
</dbReference>
<sequence>MEYTELSAYDVPAGVVTTWTPMTRPSAWADDPRPLSPDHEAHLETHETGSWIGAVLRVPERFDALALRRALVAWIARHEGLRTTAVATVSGPGPDWRRRTIAADEVSIVADEVGRLDADGAERHLAEFLATVGPYSWPHCLFWTSVDPTADGFTLALGADHSVLDAYSQLLWFDEIVDLYRRALAGEGDDELAAPTGVGSLVDHAEEETRLAATIDVDAEAVRRWRSFLDRDDPDGRPRFPVAPAFGPGEGARLRQTSLNTWVADRQQTHVLNGLGKAAGLSLQSCVLGAMALGIRQLSGEERVRFVMPIPTRQSLRHACAVGRFAGLAPVDVDVAGATGLPEVAGRVHAAIAESRDLSLVPFARVAELLEIEDRPRLVVSYVDGRLIPGVDQWDGWRARALRSPAYGDGEVRLRFGRTADGLNVAARYPGTLAAERTMRELLGAMMASIDALTRPLLVAPEGEESA</sequence>
<evidence type="ECO:0000313" key="3">
    <source>
        <dbReference type="Proteomes" id="UP000530424"/>
    </source>
</evidence>
<dbReference type="InterPro" id="IPR001242">
    <property type="entry name" value="Condensation_dom"/>
</dbReference>
<keyword evidence="3" id="KW-1185">Reference proteome</keyword>
<dbReference type="GO" id="GO:0003824">
    <property type="term" value="F:catalytic activity"/>
    <property type="evidence" value="ECO:0007669"/>
    <property type="project" value="InterPro"/>
</dbReference>
<comment type="caution">
    <text evidence="2">The sequence shown here is derived from an EMBL/GenBank/DDBJ whole genome shotgun (WGS) entry which is preliminary data.</text>
</comment>
<dbReference type="Proteomes" id="UP000530424">
    <property type="component" value="Unassembled WGS sequence"/>
</dbReference>
<dbReference type="SUPFAM" id="SSF52777">
    <property type="entry name" value="CoA-dependent acyltransferases"/>
    <property type="match status" value="2"/>
</dbReference>
<gene>
    <name evidence="2" type="ORF">HNR19_002020</name>
</gene>
<dbReference type="EMBL" id="JACCFP010000001">
    <property type="protein sequence ID" value="NYJ01322.1"/>
    <property type="molecule type" value="Genomic_DNA"/>
</dbReference>
<accession>A0A853C3Q3</accession>
<proteinExistence type="predicted"/>
<protein>
    <recommendedName>
        <fullName evidence="1">Condensation domain-containing protein</fullName>
    </recommendedName>
</protein>
<dbReference type="GO" id="GO:0008610">
    <property type="term" value="P:lipid biosynthetic process"/>
    <property type="evidence" value="ECO:0007669"/>
    <property type="project" value="UniProtKB-ARBA"/>
</dbReference>
<reference evidence="2 3" key="1">
    <citation type="submission" date="2020-07" db="EMBL/GenBank/DDBJ databases">
        <title>Sequencing the genomes of 1000 actinobacteria strains.</title>
        <authorList>
            <person name="Klenk H.-P."/>
        </authorList>
    </citation>
    <scope>NUCLEOTIDE SEQUENCE [LARGE SCALE GENOMIC DNA]</scope>
    <source>
        <strain evidence="2 3">DSM 103833</strain>
    </source>
</reference>
<dbReference type="InterPro" id="IPR023213">
    <property type="entry name" value="CAT-like_dom_sf"/>
</dbReference>
<organism evidence="2 3">
    <name type="scientific">Nocardioides thalensis</name>
    <dbReference type="NCBI Taxonomy" id="1914755"/>
    <lineage>
        <taxon>Bacteria</taxon>
        <taxon>Bacillati</taxon>
        <taxon>Actinomycetota</taxon>
        <taxon>Actinomycetes</taxon>
        <taxon>Propionibacteriales</taxon>
        <taxon>Nocardioidaceae</taxon>
        <taxon>Nocardioides</taxon>
    </lineage>
</organism>
<name>A0A853C3Q3_9ACTN</name>
<dbReference type="Gene3D" id="3.30.559.30">
    <property type="entry name" value="Nonribosomal peptide synthetase, condensation domain"/>
    <property type="match status" value="1"/>
</dbReference>
<dbReference type="Pfam" id="PF00668">
    <property type="entry name" value="Condensation"/>
    <property type="match status" value="1"/>
</dbReference>
<dbReference type="AlphaFoldDB" id="A0A853C3Q3"/>
<dbReference type="RefSeq" id="WP_179667819.1">
    <property type="nucleotide sequence ID" value="NZ_JACCFP010000001.1"/>
</dbReference>